<dbReference type="GO" id="GO:0071897">
    <property type="term" value="P:DNA biosynthetic process"/>
    <property type="evidence" value="ECO:0007669"/>
    <property type="project" value="UniProtKB-ARBA"/>
</dbReference>
<name>A0A3R7SVY9_PENVA</name>
<evidence type="ECO:0000313" key="3">
    <source>
        <dbReference type="Proteomes" id="UP000283509"/>
    </source>
</evidence>
<evidence type="ECO:0000256" key="1">
    <source>
        <dbReference type="SAM" id="MobiDB-lite"/>
    </source>
</evidence>
<dbReference type="InterPro" id="IPR043502">
    <property type="entry name" value="DNA/RNA_pol_sf"/>
</dbReference>
<proteinExistence type="predicted"/>
<accession>A0A3R7SVY9</accession>
<dbReference type="SUPFAM" id="SSF56672">
    <property type="entry name" value="DNA/RNA polymerases"/>
    <property type="match status" value="1"/>
</dbReference>
<dbReference type="EMBL" id="QCYY01001451">
    <property type="protein sequence ID" value="ROT77985.1"/>
    <property type="molecule type" value="Genomic_DNA"/>
</dbReference>
<feature type="region of interest" description="Disordered" evidence="1">
    <location>
        <begin position="293"/>
        <end position="325"/>
    </location>
</feature>
<keyword evidence="3" id="KW-1185">Reference proteome</keyword>
<dbReference type="OrthoDB" id="6139267at2759"/>
<reference evidence="2 3" key="2">
    <citation type="submission" date="2019-01" db="EMBL/GenBank/DDBJ databases">
        <title>The decoding of complex shrimp genome reveals the adaptation for benthos swimmer, frequently molting mechanism and breeding impact on genome.</title>
        <authorList>
            <person name="Sun Y."/>
            <person name="Gao Y."/>
            <person name="Yu Y."/>
        </authorList>
    </citation>
    <scope>NUCLEOTIDE SEQUENCE [LARGE SCALE GENOMIC DNA]</scope>
    <source>
        <tissue evidence="2">Muscle</tissue>
    </source>
</reference>
<comment type="caution">
    <text evidence="2">The sequence shown here is derived from an EMBL/GenBank/DDBJ whole genome shotgun (WGS) entry which is preliminary data.</text>
</comment>
<dbReference type="Proteomes" id="UP000283509">
    <property type="component" value="Unassembled WGS sequence"/>
</dbReference>
<organism evidence="2 3">
    <name type="scientific">Penaeus vannamei</name>
    <name type="common">Whiteleg shrimp</name>
    <name type="synonym">Litopenaeus vannamei</name>
    <dbReference type="NCBI Taxonomy" id="6689"/>
    <lineage>
        <taxon>Eukaryota</taxon>
        <taxon>Metazoa</taxon>
        <taxon>Ecdysozoa</taxon>
        <taxon>Arthropoda</taxon>
        <taxon>Crustacea</taxon>
        <taxon>Multicrustacea</taxon>
        <taxon>Malacostraca</taxon>
        <taxon>Eumalacostraca</taxon>
        <taxon>Eucarida</taxon>
        <taxon>Decapoda</taxon>
        <taxon>Dendrobranchiata</taxon>
        <taxon>Penaeoidea</taxon>
        <taxon>Penaeidae</taxon>
        <taxon>Penaeus</taxon>
    </lineage>
</organism>
<reference evidence="2 3" key="1">
    <citation type="submission" date="2018-04" db="EMBL/GenBank/DDBJ databases">
        <authorList>
            <person name="Zhang X."/>
            <person name="Yuan J."/>
            <person name="Li F."/>
            <person name="Xiang J."/>
        </authorList>
    </citation>
    <scope>NUCLEOTIDE SEQUENCE [LARGE SCALE GENOMIC DNA]</scope>
    <source>
        <tissue evidence="2">Muscle</tissue>
    </source>
</reference>
<dbReference type="AlphaFoldDB" id="A0A3R7SVY9"/>
<gene>
    <name evidence="2" type="ORF">C7M84_003304</name>
</gene>
<dbReference type="PANTHER" id="PTHR37984">
    <property type="entry name" value="PROTEIN CBG26694"/>
    <property type="match status" value="1"/>
</dbReference>
<protein>
    <recommendedName>
        <fullName evidence="4">Reverse transcriptase/retrotransposon-derived protein RNase H-like domain-containing protein</fullName>
    </recommendedName>
</protein>
<feature type="region of interest" description="Disordered" evidence="1">
    <location>
        <begin position="364"/>
        <end position="402"/>
    </location>
</feature>
<dbReference type="PANTHER" id="PTHR37984:SF11">
    <property type="entry name" value="INTEGRASE CATALYTIC DOMAIN-CONTAINING PROTEIN"/>
    <property type="match status" value="1"/>
</dbReference>
<dbReference type="InterPro" id="IPR050951">
    <property type="entry name" value="Retrovirus_Pol_polyprotein"/>
</dbReference>
<feature type="compositionally biased region" description="Polar residues" evidence="1">
    <location>
        <begin position="293"/>
        <end position="310"/>
    </location>
</feature>
<evidence type="ECO:0008006" key="4">
    <source>
        <dbReference type="Google" id="ProtNLM"/>
    </source>
</evidence>
<sequence length="423" mass="47489">MENGVTLRPDKLHFCKRSVTFAGYVLDWEEYHLSKELVRSIMEFTMPTKPTLTNVRAWFGLVNQVAPFIVVAPFKDPFRELLKKPVAKLVDWDEQLQAIFSSVKDTIEDLAAVRLRYYDVSRPTAVFTDYSCQGAGFYYAAVLPILLCYTEGWQDGFAADALSRYPMLFGHPEESDEADDELVCAAMVAATSEAVEGDGGRVVDVKQVKEEAAKDEEYQLLQECVSNECWTDCENMEPLALQPYFRMRRHLSCQGNIVLYTNDVRQPFLVIPMALRHAVLTNLHAEHQGRDNALQSMPTCSSSTARSTLPTPIDNRFVGSGTSTRGHHKCTSQAVFKRWFTPHATPLSDASPAQPLTGRQLKDAIPVDNSNYRESAPVSRTPAVGDRDLMSDPSPVRNDEETATPYLLRLLQDRDASDVPRNI</sequence>
<evidence type="ECO:0000313" key="2">
    <source>
        <dbReference type="EMBL" id="ROT77985.1"/>
    </source>
</evidence>